<accession>A0AAQ3MGK2</accession>
<evidence type="ECO:0000313" key="2">
    <source>
        <dbReference type="Proteomes" id="UP001374535"/>
    </source>
</evidence>
<reference evidence="1 2" key="1">
    <citation type="journal article" date="2023" name="Life. Sci Alliance">
        <title>Evolutionary insights into 3D genome organization and epigenetic landscape of Vigna mungo.</title>
        <authorList>
            <person name="Junaid A."/>
            <person name="Singh B."/>
            <person name="Bhatia S."/>
        </authorList>
    </citation>
    <scope>NUCLEOTIDE SEQUENCE [LARGE SCALE GENOMIC DNA]</scope>
    <source>
        <strain evidence="1">Urdbean</strain>
    </source>
</reference>
<sequence length="120" mass="14179">ADLKLYNSIVGALHCPTITRSELVFSVNKVCQYMHQPEHHWKVGKQILRYLTRTKDHGLLHSSSNLCHYSFVDFDWVTKWMIKTPFQITVFSLTQILFNGSLKNKKLYHEVHLKHYYSLS</sequence>
<feature type="non-terminal residue" evidence="1">
    <location>
        <position position="1"/>
    </location>
</feature>
<dbReference type="PANTHER" id="PTHR11439:SF467">
    <property type="entry name" value="INTEGRASE CATALYTIC DOMAIN-CONTAINING PROTEIN"/>
    <property type="match status" value="1"/>
</dbReference>
<organism evidence="1 2">
    <name type="scientific">Vigna mungo</name>
    <name type="common">Black gram</name>
    <name type="synonym">Phaseolus mungo</name>
    <dbReference type="NCBI Taxonomy" id="3915"/>
    <lineage>
        <taxon>Eukaryota</taxon>
        <taxon>Viridiplantae</taxon>
        <taxon>Streptophyta</taxon>
        <taxon>Embryophyta</taxon>
        <taxon>Tracheophyta</taxon>
        <taxon>Spermatophyta</taxon>
        <taxon>Magnoliopsida</taxon>
        <taxon>eudicotyledons</taxon>
        <taxon>Gunneridae</taxon>
        <taxon>Pentapetalae</taxon>
        <taxon>rosids</taxon>
        <taxon>fabids</taxon>
        <taxon>Fabales</taxon>
        <taxon>Fabaceae</taxon>
        <taxon>Papilionoideae</taxon>
        <taxon>50 kb inversion clade</taxon>
        <taxon>NPAAA clade</taxon>
        <taxon>indigoferoid/millettioid clade</taxon>
        <taxon>Phaseoleae</taxon>
        <taxon>Vigna</taxon>
    </lineage>
</organism>
<name>A0AAQ3MGK2_VIGMU</name>
<dbReference type="PANTHER" id="PTHR11439">
    <property type="entry name" value="GAG-POL-RELATED RETROTRANSPOSON"/>
    <property type="match status" value="1"/>
</dbReference>
<evidence type="ECO:0008006" key="3">
    <source>
        <dbReference type="Google" id="ProtNLM"/>
    </source>
</evidence>
<evidence type="ECO:0000313" key="1">
    <source>
        <dbReference type="EMBL" id="WVY90632.1"/>
    </source>
</evidence>
<keyword evidence="2" id="KW-1185">Reference proteome</keyword>
<dbReference type="EMBL" id="CP144690">
    <property type="protein sequence ID" value="WVY90632.1"/>
    <property type="molecule type" value="Genomic_DNA"/>
</dbReference>
<proteinExistence type="predicted"/>
<dbReference type="AlphaFoldDB" id="A0AAQ3MGK2"/>
<protein>
    <recommendedName>
        <fullName evidence="3">Reverse transcriptase Ty1/copia-type domain-containing protein</fullName>
    </recommendedName>
</protein>
<dbReference type="Proteomes" id="UP001374535">
    <property type="component" value="Chromosome 11"/>
</dbReference>
<gene>
    <name evidence="1" type="ORF">V8G54_036146</name>
</gene>